<dbReference type="EMBL" id="JAIRBA010000037">
    <property type="protein sequence ID" value="MCG2420250.1"/>
    <property type="molecule type" value="Genomic_DNA"/>
</dbReference>
<dbReference type="PANTHER" id="PTHR43630">
    <property type="entry name" value="POLY-BETA-1,6-N-ACETYL-D-GLUCOSAMINE SYNTHASE"/>
    <property type="match status" value="1"/>
</dbReference>
<protein>
    <submittedName>
        <fullName evidence="3">Glycosyltransferase family 2 protein</fullName>
    </submittedName>
</protein>
<dbReference type="PANTHER" id="PTHR43630:SF2">
    <property type="entry name" value="GLYCOSYLTRANSFERASE"/>
    <property type="match status" value="1"/>
</dbReference>
<dbReference type="InterPro" id="IPR001173">
    <property type="entry name" value="Glyco_trans_2-like"/>
</dbReference>
<dbReference type="Proteomes" id="UP001139461">
    <property type="component" value="Unassembled WGS sequence"/>
</dbReference>
<accession>A0A9X1QWY3</accession>
<evidence type="ECO:0000259" key="2">
    <source>
        <dbReference type="Pfam" id="PF00535"/>
    </source>
</evidence>
<dbReference type="Gene3D" id="3.90.550.10">
    <property type="entry name" value="Spore Coat Polysaccharide Biosynthesis Protein SpsA, Chain A"/>
    <property type="match status" value="1"/>
</dbReference>
<keyword evidence="4" id="KW-1185">Reference proteome</keyword>
<evidence type="ECO:0000313" key="4">
    <source>
        <dbReference type="Proteomes" id="UP001139461"/>
    </source>
</evidence>
<dbReference type="Pfam" id="PF00535">
    <property type="entry name" value="Glycos_transf_2"/>
    <property type="match status" value="1"/>
</dbReference>
<dbReference type="RefSeq" id="WP_237604028.1">
    <property type="nucleotide sequence ID" value="NZ_JAIRBA010000037.1"/>
</dbReference>
<sequence>MAKLSVIIPTFNEEAYLEDALFSVRFADEIIVIDSFSTDNTPLIAQKYATKFLQREFDNFSNQKNFALKEATGDWILFVDADERVTHSLEIEIKEVLQNPKHGGYKINFPHFYMNRFLYHHSDDVLRLVQREGAKFSGSVHEKLICQGSVGKLKNKMLHFTYKGLENYIKKKESYAWFQAQQLYRKGKKATWFHLLFKPTYRFFRSFILKGGFRDGVPGMTVAAVNAYGVFERYVKLRLLWKGLEENKKY</sequence>
<feature type="domain" description="Glycosyltransferase 2-like" evidence="2">
    <location>
        <begin position="5"/>
        <end position="125"/>
    </location>
</feature>
<reference evidence="3" key="1">
    <citation type="submission" date="2021-09" db="EMBL/GenBank/DDBJ databases">
        <title>Genome of Aequorivita sp. strain F47161.</title>
        <authorList>
            <person name="Wang Y."/>
        </authorList>
    </citation>
    <scope>NUCLEOTIDE SEQUENCE</scope>
    <source>
        <strain evidence="3">F47161</strain>
    </source>
</reference>
<dbReference type="CDD" id="cd02511">
    <property type="entry name" value="Beta4Glucosyltransferase"/>
    <property type="match status" value="1"/>
</dbReference>
<evidence type="ECO:0000256" key="1">
    <source>
        <dbReference type="ARBA" id="ARBA00038494"/>
    </source>
</evidence>
<dbReference type="SUPFAM" id="SSF53448">
    <property type="entry name" value="Nucleotide-diphospho-sugar transferases"/>
    <property type="match status" value="1"/>
</dbReference>
<proteinExistence type="inferred from homology"/>
<gene>
    <name evidence="3" type="ORF">K8089_14565</name>
</gene>
<comment type="caution">
    <text evidence="3">The sequence shown here is derived from an EMBL/GenBank/DDBJ whole genome shotgun (WGS) entry which is preliminary data.</text>
</comment>
<name>A0A9X1QWY3_9FLAO</name>
<dbReference type="InterPro" id="IPR029044">
    <property type="entry name" value="Nucleotide-diphossugar_trans"/>
</dbReference>
<evidence type="ECO:0000313" key="3">
    <source>
        <dbReference type="EMBL" id="MCG2420250.1"/>
    </source>
</evidence>
<organism evidence="3 4">
    <name type="scientific">Aequorivita vitellina</name>
    <dbReference type="NCBI Taxonomy" id="2874475"/>
    <lineage>
        <taxon>Bacteria</taxon>
        <taxon>Pseudomonadati</taxon>
        <taxon>Bacteroidota</taxon>
        <taxon>Flavobacteriia</taxon>
        <taxon>Flavobacteriales</taxon>
        <taxon>Flavobacteriaceae</taxon>
        <taxon>Aequorivita</taxon>
    </lineage>
</organism>
<comment type="similarity">
    <text evidence="1">Belongs to the glycosyltransferase 2 family. WaaE/KdtX subfamily.</text>
</comment>
<dbReference type="AlphaFoldDB" id="A0A9X1QWY3"/>